<feature type="non-terminal residue" evidence="2">
    <location>
        <position position="1"/>
    </location>
</feature>
<sequence>ASSSYGDYEGLPLATKCSFHSFVKQWEVSVPTFPAKDGDHLPKECPPIVYTTSSSIHTPTHGKDQHHLKEDHGGCYVGHTNKVATYISPSGIVTIQTHEEVTTAIPGPGSVSHITSTSVTCPQIFGTEGQLDVARHHERFIGDRGLVDPTSTTTATAATAAAATTTTTTKSTTTTTTTTTTASTVNAHADKHRTRMEQREKIKEEIVKRREVETPCNNESRIYIEQVKSNTVPVVPTNSSALVDPVHPTITPRNHKYGSPHERTRENQMTEDVEQQEDNVATAATAAAATTDNTTKSTTQHNKNNCINRLMHTPISTAREWSNVRNQGGNCERREVETPLQQRVSNLY</sequence>
<dbReference type="AlphaFoldDB" id="A0A504ZAU1"/>
<evidence type="ECO:0000313" key="2">
    <source>
        <dbReference type="EMBL" id="TPP66968.1"/>
    </source>
</evidence>
<name>A0A504ZAU1_FASGI</name>
<protein>
    <submittedName>
        <fullName evidence="2">Uncharacterized protein</fullName>
    </submittedName>
</protein>
<comment type="caution">
    <text evidence="2">The sequence shown here is derived from an EMBL/GenBank/DDBJ whole genome shotgun (WGS) entry which is preliminary data.</text>
</comment>
<feature type="compositionally biased region" description="Basic and acidic residues" evidence="1">
    <location>
        <begin position="259"/>
        <end position="268"/>
    </location>
</feature>
<organism evidence="2 3">
    <name type="scientific">Fasciola gigantica</name>
    <name type="common">Giant liver fluke</name>
    <dbReference type="NCBI Taxonomy" id="46835"/>
    <lineage>
        <taxon>Eukaryota</taxon>
        <taxon>Metazoa</taxon>
        <taxon>Spiralia</taxon>
        <taxon>Lophotrochozoa</taxon>
        <taxon>Platyhelminthes</taxon>
        <taxon>Trematoda</taxon>
        <taxon>Digenea</taxon>
        <taxon>Plagiorchiida</taxon>
        <taxon>Echinostomata</taxon>
        <taxon>Echinostomatoidea</taxon>
        <taxon>Fasciolidae</taxon>
        <taxon>Fasciola</taxon>
    </lineage>
</organism>
<evidence type="ECO:0000313" key="3">
    <source>
        <dbReference type="Proteomes" id="UP000316759"/>
    </source>
</evidence>
<gene>
    <name evidence="2" type="ORF">FGIG_00092</name>
</gene>
<accession>A0A504ZAU1</accession>
<feature type="region of interest" description="Disordered" evidence="1">
    <location>
        <begin position="238"/>
        <end position="268"/>
    </location>
</feature>
<dbReference type="Proteomes" id="UP000316759">
    <property type="component" value="Unassembled WGS sequence"/>
</dbReference>
<feature type="region of interest" description="Disordered" evidence="1">
    <location>
        <begin position="282"/>
        <end position="301"/>
    </location>
</feature>
<reference evidence="2 3" key="1">
    <citation type="submission" date="2019-04" db="EMBL/GenBank/DDBJ databases">
        <title>Annotation for the trematode Fasciola gigantica.</title>
        <authorList>
            <person name="Choi Y.-J."/>
        </authorList>
    </citation>
    <scope>NUCLEOTIDE SEQUENCE [LARGE SCALE GENOMIC DNA]</scope>
    <source>
        <strain evidence="2">Uganda_cow_1</strain>
    </source>
</reference>
<dbReference type="EMBL" id="SUNJ01001222">
    <property type="protein sequence ID" value="TPP66968.1"/>
    <property type="molecule type" value="Genomic_DNA"/>
</dbReference>
<proteinExistence type="predicted"/>
<keyword evidence="3" id="KW-1185">Reference proteome</keyword>
<evidence type="ECO:0000256" key="1">
    <source>
        <dbReference type="SAM" id="MobiDB-lite"/>
    </source>
</evidence>
<feature type="compositionally biased region" description="Low complexity" evidence="1">
    <location>
        <begin position="282"/>
        <end position="299"/>
    </location>
</feature>